<dbReference type="Proteomes" id="UP001162131">
    <property type="component" value="Unassembled WGS sequence"/>
</dbReference>
<name>A0AAU9IEI9_9CILI</name>
<evidence type="ECO:0000256" key="4">
    <source>
        <dbReference type="ARBA" id="ARBA00022801"/>
    </source>
</evidence>
<dbReference type="GO" id="GO:0006508">
    <property type="term" value="P:proteolysis"/>
    <property type="evidence" value="ECO:0007669"/>
    <property type="project" value="UniProtKB-KW"/>
</dbReference>
<dbReference type="PROSITE" id="PS51767">
    <property type="entry name" value="PEPTIDASE_A1"/>
    <property type="match status" value="1"/>
</dbReference>
<dbReference type="InterPro" id="IPR021109">
    <property type="entry name" value="Peptidase_aspartic_dom_sf"/>
</dbReference>
<accession>A0AAU9IEI9</accession>
<dbReference type="InterPro" id="IPR034164">
    <property type="entry name" value="Pepsin-like_dom"/>
</dbReference>
<dbReference type="GO" id="GO:0004190">
    <property type="term" value="F:aspartic-type endopeptidase activity"/>
    <property type="evidence" value="ECO:0007669"/>
    <property type="project" value="UniProtKB-KW"/>
</dbReference>
<evidence type="ECO:0000259" key="9">
    <source>
        <dbReference type="PROSITE" id="PS51767"/>
    </source>
</evidence>
<evidence type="ECO:0000256" key="2">
    <source>
        <dbReference type="ARBA" id="ARBA00022670"/>
    </source>
</evidence>
<keyword evidence="4" id="KW-0378">Hydrolase</keyword>
<reference evidence="10" key="1">
    <citation type="submission" date="2021-09" db="EMBL/GenBank/DDBJ databases">
        <authorList>
            <consortium name="AG Swart"/>
            <person name="Singh M."/>
            <person name="Singh A."/>
            <person name="Seah K."/>
            <person name="Emmerich C."/>
        </authorList>
    </citation>
    <scope>NUCLEOTIDE SEQUENCE</scope>
    <source>
        <strain evidence="10">ATCC30299</strain>
    </source>
</reference>
<keyword evidence="7" id="KW-0472">Membrane</keyword>
<keyword evidence="11" id="KW-1185">Reference proteome</keyword>
<comment type="similarity">
    <text evidence="1">Belongs to the peptidase A1 family.</text>
</comment>
<feature type="active site" evidence="5">
    <location>
        <position position="63"/>
    </location>
</feature>
<evidence type="ECO:0000313" key="10">
    <source>
        <dbReference type="EMBL" id="CAG9312811.1"/>
    </source>
</evidence>
<gene>
    <name evidence="10" type="ORF">BSTOLATCC_MIC7603</name>
</gene>
<dbReference type="CDD" id="cd05471">
    <property type="entry name" value="pepsin_like"/>
    <property type="match status" value="1"/>
</dbReference>
<keyword evidence="2" id="KW-0645">Protease</keyword>
<protein>
    <recommendedName>
        <fullName evidence="9">Peptidase A1 domain-containing protein</fullName>
    </recommendedName>
</protein>
<keyword evidence="6" id="KW-1015">Disulfide bond</keyword>
<dbReference type="PRINTS" id="PR00792">
    <property type="entry name" value="PEPSIN"/>
</dbReference>
<dbReference type="Pfam" id="PF00026">
    <property type="entry name" value="Asp"/>
    <property type="match status" value="1"/>
</dbReference>
<dbReference type="InterPro" id="IPR001461">
    <property type="entry name" value="Aspartic_peptidase_A1"/>
</dbReference>
<dbReference type="SUPFAM" id="SSF50630">
    <property type="entry name" value="Acid proteases"/>
    <property type="match status" value="1"/>
</dbReference>
<feature type="active site" evidence="5">
    <location>
        <position position="243"/>
    </location>
</feature>
<dbReference type="PANTHER" id="PTHR47966">
    <property type="entry name" value="BETA-SITE APP-CLEAVING ENZYME, ISOFORM A-RELATED"/>
    <property type="match status" value="1"/>
</dbReference>
<feature type="signal peptide" evidence="8">
    <location>
        <begin position="1"/>
        <end position="21"/>
    </location>
</feature>
<evidence type="ECO:0000256" key="6">
    <source>
        <dbReference type="PIRSR" id="PIRSR601461-2"/>
    </source>
</evidence>
<dbReference type="AlphaFoldDB" id="A0AAU9IEI9"/>
<keyword evidence="7" id="KW-0812">Transmembrane</keyword>
<evidence type="ECO:0000256" key="7">
    <source>
        <dbReference type="SAM" id="Phobius"/>
    </source>
</evidence>
<feature type="transmembrane region" description="Helical" evidence="7">
    <location>
        <begin position="385"/>
        <end position="407"/>
    </location>
</feature>
<dbReference type="Gene3D" id="2.40.70.10">
    <property type="entry name" value="Acid Proteases"/>
    <property type="match status" value="2"/>
</dbReference>
<keyword evidence="7" id="KW-1133">Transmembrane helix</keyword>
<feature type="chain" id="PRO_5043885667" description="Peptidase A1 domain-containing protein" evidence="8">
    <location>
        <begin position="22"/>
        <end position="480"/>
    </location>
</feature>
<dbReference type="InterPro" id="IPR033121">
    <property type="entry name" value="PEPTIDASE_A1"/>
</dbReference>
<keyword evidence="8" id="KW-0732">Signal</keyword>
<dbReference type="PANTHER" id="PTHR47966:SF51">
    <property type="entry name" value="BETA-SITE APP-CLEAVING ENZYME, ISOFORM A-RELATED"/>
    <property type="match status" value="1"/>
</dbReference>
<evidence type="ECO:0000256" key="8">
    <source>
        <dbReference type="SAM" id="SignalP"/>
    </source>
</evidence>
<comment type="caution">
    <text evidence="10">The sequence shown here is derived from an EMBL/GenBank/DDBJ whole genome shotgun (WGS) entry which is preliminary data.</text>
</comment>
<organism evidence="10 11">
    <name type="scientific">Blepharisma stoltei</name>
    <dbReference type="NCBI Taxonomy" id="1481888"/>
    <lineage>
        <taxon>Eukaryota</taxon>
        <taxon>Sar</taxon>
        <taxon>Alveolata</taxon>
        <taxon>Ciliophora</taxon>
        <taxon>Postciliodesmatophora</taxon>
        <taxon>Heterotrichea</taxon>
        <taxon>Heterotrichida</taxon>
        <taxon>Blepharismidae</taxon>
        <taxon>Blepharisma</taxon>
    </lineage>
</organism>
<feature type="disulfide bond" evidence="6">
    <location>
        <begin position="279"/>
        <end position="315"/>
    </location>
</feature>
<keyword evidence="3" id="KW-0064">Aspartyl protease</keyword>
<proteinExistence type="inferred from homology"/>
<evidence type="ECO:0000313" key="11">
    <source>
        <dbReference type="Proteomes" id="UP001162131"/>
    </source>
</evidence>
<evidence type="ECO:0000256" key="5">
    <source>
        <dbReference type="PIRSR" id="PIRSR601461-1"/>
    </source>
</evidence>
<evidence type="ECO:0000256" key="3">
    <source>
        <dbReference type="ARBA" id="ARBA00022750"/>
    </source>
</evidence>
<evidence type="ECO:0000256" key="1">
    <source>
        <dbReference type="ARBA" id="ARBA00007447"/>
    </source>
</evidence>
<sequence>MKIILLLFISVLSKLYLPIRSIEKQLGSEQNDTVVAVSNYQNIAYTVQVSIGTPGQIFELLLDTASSDIWVVDHACLNCNKPLNVFYPSQSTTFSDKLNPIHIDPQFSGAEALLSTDNVEIQELTVTGQTFALVVSDLAYQGANWDGVLGLGFNNTSSSNLIQNLYNQGLIEQPLFSLYLNNDEDDDSPNSALVLGGVDEEFYESGTFTYFPLLGDQNIWSVYLSSVEVASLPISFGGEVLFDIGTSLIFAPETDYHAISEIFRLNYGCIEGDQVLCPCSDFSNYPNITFKLGSSSSYSIPPEAYFTQNSTTGSCVLLLGQSSTSAPIWVLGTVFLREYYTTFSMQTDYNAAQIGLAQLKVSHHRRHHSGGSTSSDDDDLLGLKIGLPIGGVIAIGAAGTVICCCILKRRKAKKAKENKDNQQKLIIYVGGDVQRPPEVPSFIESVDEHYQEVKPIVVVNDPDKNTQTVFYPYLPPVADS</sequence>
<feature type="domain" description="Peptidase A1" evidence="9">
    <location>
        <begin position="45"/>
        <end position="357"/>
    </location>
</feature>
<dbReference type="EMBL" id="CAJZBQ010000009">
    <property type="protein sequence ID" value="CAG9312811.1"/>
    <property type="molecule type" value="Genomic_DNA"/>
</dbReference>